<dbReference type="CTD" id="560644"/>
<keyword evidence="3" id="KW-0964">Secreted</keyword>
<evidence type="ECO:0000313" key="12">
    <source>
        <dbReference type="Ensembl" id="ENSPKIP00000020685.1"/>
    </source>
</evidence>
<evidence type="ECO:0000256" key="8">
    <source>
        <dbReference type="ARBA" id="ARBA00072863"/>
    </source>
</evidence>
<dbReference type="ESTHER" id="9tele-a0a3b3rs87">
    <property type="family name" value="abh_upf0017"/>
</dbReference>
<evidence type="ECO:0000256" key="6">
    <source>
        <dbReference type="ARBA" id="ARBA00053358"/>
    </source>
</evidence>
<keyword evidence="5 11" id="KW-0732">Signal</keyword>
<name>A0A3B3RS87_9TELE</name>
<comment type="similarity">
    <text evidence="2">Belongs to the AB hydrolase superfamily. AB hydrolase 4 family.</text>
</comment>
<reference evidence="12" key="1">
    <citation type="submission" date="2025-08" db="UniProtKB">
        <authorList>
            <consortium name="Ensembl"/>
        </authorList>
    </citation>
    <scope>IDENTIFICATION</scope>
</reference>
<dbReference type="Gene3D" id="3.40.50.1820">
    <property type="entry name" value="alpha/beta hydrolase"/>
    <property type="match status" value="1"/>
</dbReference>
<organism evidence="12 13">
    <name type="scientific">Paramormyrops kingsleyae</name>
    <dbReference type="NCBI Taxonomy" id="1676925"/>
    <lineage>
        <taxon>Eukaryota</taxon>
        <taxon>Metazoa</taxon>
        <taxon>Chordata</taxon>
        <taxon>Craniata</taxon>
        <taxon>Vertebrata</taxon>
        <taxon>Euteleostomi</taxon>
        <taxon>Actinopterygii</taxon>
        <taxon>Neopterygii</taxon>
        <taxon>Teleostei</taxon>
        <taxon>Osteoglossocephala</taxon>
        <taxon>Osteoglossomorpha</taxon>
        <taxon>Osteoglossiformes</taxon>
        <taxon>Mormyridae</taxon>
        <taxon>Paramormyrops</taxon>
    </lineage>
</organism>
<feature type="signal peptide" evidence="11">
    <location>
        <begin position="1"/>
        <end position="20"/>
    </location>
</feature>
<dbReference type="GO" id="GO:0005576">
    <property type="term" value="C:extracellular region"/>
    <property type="evidence" value="ECO:0007669"/>
    <property type="project" value="UniProtKB-SubCell"/>
</dbReference>
<evidence type="ECO:0000256" key="10">
    <source>
        <dbReference type="SAM" id="MobiDB-lite"/>
    </source>
</evidence>
<evidence type="ECO:0000256" key="11">
    <source>
        <dbReference type="SAM" id="SignalP"/>
    </source>
</evidence>
<feature type="chain" id="PRO_5017331970" description="Protein ABHD15" evidence="11">
    <location>
        <begin position="21"/>
        <end position="488"/>
    </location>
</feature>
<dbReference type="PANTHER" id="PTHR10794">
    <property type="entry name" value="ABHYDROLASE DOMAIN-CONTAINING PROTEIN"/>
    <property type="match status" value="1"/>
</dbReference>
<keyword evidence="13" id="KW-1185">Reference proteome</keyword>
<dbReference type="GeneTree" id="ENSGT00950000182902"/>
<evidence type="ECO:0000256" key="9">
    <source>
        <dbReference type="ARBA" id="ARBA00082877"/>
    </source>
</evidence>
<comment type="subunit">
    <text evidence="7">Interacts with PDE3B; this interaction regulates PDE3B's stability and expression and, thereby, impacts the antilipolytic action of insulin.</text>
</comment>
<evidence type="ECO:0000313" key="13">
    <source>
        <dbReference type="Proteomes" id="UP000261540"/>
    </source>
</evidence>
<dbReference type="Ensembl" id="ENSPKIT00000001306.1">
    <property type="protein sequence ID" value="ENSPKIP00000020685.1"/>
    <property type="gene ID" value="ENSPKIG00000005376.1"/>
</dbReference>
<dbReference type="InterPro" id="IPR050960">
    <property type="entry name" value="AB_hydrolase_4_sf"/>
</dbReference>
<reference evidence="12" key="2">
    <citation type="submission" date="2025-09" db="UniProtKB">
        <authorList>
            <consortium name="Ensembl"/>
        </authorList>
    </citation>
    <scope>IDENTIFICATION</scope>
</reference>
<evidence type="ECO:0000256" key="3">
    <source>
        <dbReference type="ARBA" id="ARBA00022525"/>
    </source>
</evidence>
<dbReference type="Proteomes" id="UP000261540">
    <property type="component" value="Unplaced"/>
</dbReference>
<sequence>MLGWFGALCILVMLASLWSASRYLGSGSRLFALICRLQRSVSRRQLQENGPGRCAPDRTTSTATSISARSEKETVSLICKPSALANHLLKHCATFCAFPAVPAWSWRASPLLQTVFAACWPGDCAIRFVRDHLQMSDDGLVSLDWAVAGTAHHKRRRTSSNSNSPVLLIIPNSFGKITRSVLKLCEAGLNHGYLPVVFNRRSHNGTPLSTLKLQQFGDPADLREAVRYVRYRQPAGRIYAVSESTGSGLLLSYLGECGSSCYITAAACLSPVFRCQSWFESGSSRFCHWAMLLYQKFCLSRYRTALGEVLHTDNLFSSCSLRALEEALFCHQGASAGSAAEHENSWEAYWERNDPLRDVDEVAVPVLCVCSRDDPVRGDTRVTLPLELFANNPHFFLLLTGHGGHCGFSTADEGTTPWGHRALLQFFRGTADFFAAEERAKLAVRRRGLTAVGGPKGFRHRSVSTCKRLPAYSLNMQSIFSWQRSYTR</sequence>
<dbReference type="GO" id="GO:0034338">
    <property type="term" value="F:short-chain carboxylesterase activity"/>
    <property type="evidence" value="ECO:0007669"/>
    <property type="project" value="TreeGrafter"/>
</dbReference>
<comment type="function">
    <text evidence="6">May regulate adipocyte lipolysis and liver lipid accumulation.</text>
</comment>
<dbReference type="KEGG" id="pki:111847113"/>
<evidence type="ECO:0000256" key="5">
    <source>
        <dbReference type="ARBA" id="ARBA00022729"/>
    </source>
</evidence>
<keyword evidence="4" id="KW-0597">Phosphoprotein</keyword>
<dbReference type="AlphaFoldDB" id="A0A3B3RS87"/>
<comment type="subcellular location">
    <subcellularLocation>
        <location evidence="1">Secreted</location>
    </subcellularLocation>
</comment>
<dbReference type="GeneID" id="111847113"/>
<evidence type="ECO:0000256" key="1">
    <source>
        <dbReference type="ARBA" id="ARBA00004613"/>
    </source>
</evidence>
<accession>A0A3B3RS87</accession>
<evidence type="ECO:0000256" key="4">
    <source>
        <dbReference type="ARBA" id="ARBA00022553"/>
    </source>
</evidence>
<dbReference type="FunFam" id="3.40.50.1820:FF:000103">
    <property type="entry name" value="Abhydrolase domain-containing 15"/>
    <property type="match status" value="1"/>
</dbReference>
<evidence type="ECO:0000256" key="2">
    <source>
        <dbReference type="ARBA" id="ARBA00010884"/>
    </source>
</evidence>
<dbReference type="OrthoDB" id="247542at2759"/>
<dbReference type="PANTHER" id="PTHR10794:SF78">
    <property type="entry name" value="ABHYDROLASE DOMAIN-CONTAINING 15A"/>
    <property type="match status" value="1"/>
</dbReference>
<dbReference type="InterPro" id="IPR029058">
    <property type="entry name" value="AB_hydrolase_fold"/>
</dbReference>
<protein>
    <recommendedName>
        <fullName evidence="8">Protein ABHD15</fullName>
    </recommendedName>
    <alternativeName>
        <fullName evidence="9">Alpha/beta hydrolase domain-containing protein 15</fullName>
    </alternativeName>
</protein>
<feature type="region of interest" description="Disordered" evidence="10">
    <location>
        <begin position="47"/>
        <end position="66"/>
    </location>
</feature>
<dbReference type="SUPFAM" id="SSF53474">
    <property type="entry name" value="alpha/beta-Hydrolases"/>
    <property type="match status" value="1"/>
</dbReference>
<dbReference type="GO" id="GO:0047372">
    <property type="term" value="F:monoacylglycerol lipase activity"/>
    <property type="evidence" value="ECO:0007669"/>
    <property type="project" value="TreeGrafter"/>
</dbReference>
<proteinExistence type="inferred from homology"/>
<evidence type="ECO:0000256" key="7">
    <source>
        <dbReference type="ARBA" id="ARBA00066099"/>
    </source>
</evidence>
<dbReference type="RefSeq" id="XP_023673784.1">
    <property type="nucleotide sequence ID" value="XM_023818016.2"/>
</dbReference>